<accession>A0A895YNV5</accession>
<dbReference type="Proteomes" id="UP000662857">
    <property type="component" value="Chromosome"/>
</dbReference>
<gene>
    <name evidence="1" type="ORF">JQS43_04570</name>
</gene>
<evidence type="ECO:0000313" key="1">
    <source>
        <dbReference type="EMBL" id="QSB15628.1"/>
    </source>
</evidence>
<protein>
    <submittedName>
        <fullName evidence="1">Uncharacterized protein</fullName>
    </submittedName>
</protein>
<organism evidence="1 2">
    <name type="scientific">Natronosporangium hydrolyticum</name>
    <dbReference type="NCBI Taxonomy" id="2811111"/>
    <lineage>
        <taxon>Bacteria</taxon>
        <taxon>Bacillati</taxon>
        <taxon>Actinomycetota</taxon>
        <taxon>Actinomycetes</taxon>
        <taxon>Micromonosporales</taxon>
        <taxon>Micromonosporaceae</taxon>
        <taxon>Natronosporangium</taxon>
    </lineage>
</organism>
<keyword evidence="2" id="KW-1185">Reference proteome</keyword>
<dbReference type="Gene3D" id="1.20.120.330">
    <property type="entry name" value="Nucleotidyltransferases domain 2"/>
    <property type="match status" value="1"/>
</dbReference>
<name>A0A895YNV5_9ACTN</name>
<dbReference type="KEGG" id="nhy:JQS43_04570"/>
<proteinExistence type="predicted"/>
<dbReference type="AlphaFoldDB" id="A0A895YNV5"/>
<reference evidence="1" key="1">
    <citation type="submission" date="2021-02" db="EMBL/GenBank/DDBJ databases">
        <title>Natrosporangium hydrolyticum gen. nov., sp. nov, a haloalkaliphilic actinobacterium from a soda solonchak soil.</title>
        <authorList>
            <person name="Sorokin D.Y."/>
            <person name="Khijniak T.V."/>
            <person name="Zakharycheva A.P."/>
            <person name="Boueva O.V."/>
            <person name="Ariskina E.V."/>
            <person name="Hahnke R.L."/>
            <person name="Bunk B."/>
            <person name="Sproer C."/>
            <person name="Schumann P."/>
            <person name="Evtushenko L.I."/>
            <person name="Kublanov I.V."/>
        </authorList>
    </citation>
    <scope>NUCLEOTIDE SEQUENCE</scope>
    <source>
        <strain evidence="1">DSM 106523</strain>
    </source>
</reference>
<dbReference type="EMBL" id="CP070499">
    <property type="protein sequence ID" value="QSB15628.1"/>
    <property type="molecule type" value="Genomic_DNA"/>
</dbReference>
<dbReference type="RefSeq" id="WP_239677808.1">
    <property type="nucleotide sequence ID" value="NZ_CP070499.1"/>
</dbReference>
<evidence type="ECO:0000313" key="2">
    <source>
        <dbReference type="Proteomes" id="UP000662857"/>
    </source>
</evidence>
<sequence>MTARPIMADELLNLADDLVPVDAGRGRPRTVELRRAVSTAYYALFHELIRHATRELVGDDSNVELQRRQAARWFAHGDLKILAAVAAGRDRQKRALAAVLGEAHADLVRVAEAFVALQTARHRADYDHDYDVKRRDALLMVATARDAVQRVRGLEKANDESLRRFLRLMVGGVQIAKNR</sequence>